<dbReference type="PROSITE" id="PS50175">
    <property type="entry name" value="ASP_PROT_RETROV"/>
    <property type="match status" value="1"/>
</dbReference>
<dbReference type="PROSITE" id="PS50878">
    <property type="entry name" value="RT_POL"/>
    <property type="match status" value="1"/>
</dbReference>
<evidence type="ECO:0000313" key="18">
    <source>
        <dbReference type="Proteomes" id="UP000002280"/>
    </source>
</evidence>
<dbReference type="InterPro" id="IPR036397">
    <property type="entry name" value="RNaseH_sf"/>
</dbReference>
<evidence type="ECO:0000256" key="12">
    <source>
        <dbReference type="ARBA" id="ARBA00023172"/>
    </source>
</evidence>
<dbReference type="Gene3D" id="3.10.20.370">
    <property type="match status" value="1"/>
</dbReference>
<keyword evidence="8" id="KW-0255">Endonuclease</keyword>
<dbReference type="PANTHER" id="PTHR33064">
    <property type="entry name" value="POL PROTEIN"/>
    <property type="match status" value="1"/>
</dbReference>
<dbReference type="Gene3D" id="2.40.70.10">
    <property type="entry name" value="Acid Proteases"/>
    <property type="match status" value="1"/>
</dbReference>
<reference evidence="17" key="2">
    <citation type="submission" date="2025-08" db="UniProtKB">
        <authorList>
            <consortium name="Ensembl"/>
        </authorList>
    </citation>
    <scope>IDENTIFICATION</scope>
</reference>
<dbReference type="InterPro" id="IPR018061">
    <property type="entry name" value="Retropepsins"/>
</dbReference>
<evidence type="ECO:0000259" key="13">
    <source>
        <dbReference type="PROSITE" id="PS50175"/>
    </source>
</evidence>
<keyword evidence="11" id="KW-0695">RNA-directed DNA polymerase</keyword>
<dbReference type="Proteomes" id="UP000002280">
    <property type="component" value="Chromosome 4"/>
</dbReference>
<dbReference type="Pfam" id="PF00075">
    <property type="entry name" value="RNase_H"/>
    <property type="match status" value="1"/>
</dbReference>
<dbReference type="InterPro" id="IPR043502">
    <property type="entry name" value="DNA/RNA_pol_sf"/>
</dbReference>
<dbReference type="InterPro" id="IPR041577">
    <property type="entry name" value="RT_RNaseH_2"/>
</dbReference>
<keyword evidence="5" id="KW-0808">Transferase</keyword>
<dbReference type="SUPFAM" id="SSF53098">
    <property type="entry name" value="Ribonuclease H-like"/>
    <property type="match status" value="2"/>
</dbReference>
<name>K7E164_MONDO</name>
<dbReference type="SUPFAM" id="SSF50630">
    <property type="entry name" value="Acid proteases"/>
    <property type="match status" value="1"/>
</dbReference>
<proteinExistence type="inferred from homology"/>
<dbReference type="Gene3D" id="3.10.10.10">
    <property type="entry name" value="HIV Type 1 Reverse Transcriptase, subunit A, domain 1"/>
    <property type="match status" value="1"/>
</dbReference>
<evidence type="ECO:0000259" key="14">
    <source>
        <dbReference type="PROSITE" id="PS50878"/>
    </source>
</evidence>
<dbReference type="Gene3D" id="1.10.340.70">
    <property type="match status" value="1"/>
</dbReference>
<evidence type="ECO:0000256" key="10">
    <source>
        <dbReference type="ARBA" id="ARBA00022884"/>
    </source>
</evidence>
<keyword evidence="12" id="KW-0233">DNA recombination</keyword>
<evidence type="ECO:0000256" key="6">
    <source>
        <dbReference type="ARBA" id="ARBA00022695"/>
    </source>
</evidence>
<dbReference type="EC" id="2.7.7.49" evidence="3"/>
<dbReference type="Gene3D" id="2.30.30.850">
    <property type="match status" value="1"/>
</dbReference>
<dbReference type="Gene3D" id="3.30.70.270">
    <property type="match status" value="2"/>
</dbReference>
<dbReference type="InterPro" id="IPR002156">
    <property type="entry name" value="RNaseH_domain"/>
</dbReference>
<dbReference type="InterPro" id="IPR012337">
    <property type="entry name" value="RNaseH-like_sf"/>
</dbReference>
<dbReference type="GO" id="GO:0003723">
    <property type="term" value="F:RNA binding"/>
    <property type="evidence" value="ECO:0007669"/>
    <property type="project" value="UniProtKB-KW"/>
</dbReference>
<dbReference type="InterPro" id="IPR041588">
    <property type="entry name" value="Integrase_H2C2"/>
</dbReference>
<dbReference type="AlphaFoldDB" id="K7E164"/>
<comment type="similarity">
    <text evidence="1">Belongs to the beta type-B retroviral polymerase family. HERV class-II K(HML-2) pol subfamily.</text>
</comment>
<dbReference type="InParanoid" id="K7E164"/>
<evidence type="ECO:0000256" key="4">
    <source>
        <dbReference type="ARBA" id="ARBA00018735"/>
    </source>
</evidence>
<dbReference type="Pfam" id="PF00665">
    <property type="entry name" value="rve"/>
    <property type="match status" value="1"/>
</dbReference>
<evidence type="ECO:0000256" key="1">
    <source>
        <dbReference type="ARBA" id="ARBA00010879"/>
    </source>
</evidence>
<dbReference type="InterPro" id="IPR001995">
    <property type="entry name" value="Peptidase_A2_cat"/>
</dbReference>
<protein>
    <recommendedName>
        <fullName evidence="4">Gag-Pol polyprotein</fullName>
        <ecNumber evidence="3">2.7.7.49</ecNumber>
        <ecNumber evidence="2">3.1.26.4</ecNumber>
    </recommendedName>
</protein>
<dbReference type="CDD" id="cd09273">
    <property type="entry name" value="RNase_HI_RT_Bel"/>
    <property type="match status" value="1"/>
</dbReference>
<dbReference type="Pfam" id="PF18697">
    <property type="entry name" value="MLVIN_C"/>
    <property type="match status" value="1"/>
</dbReference>
<dbReference type="PROSITE" id="PS50879">
    <property type="entry name" value="RNASE_H_1"/>
    <property type="match status" value="1"/>
</dbReference>
<dbReference type="SUPFAM" id="SSF56672">
    <property type="entry name" value="DNA/RNA polymerases"/>
    <property type="match status" value="1"/>
</dbReference>
<organism evidence="17 18">
    <name type="scientific">Monodelphis domestica</name>
    <name type="common">Gray short-tailed opossum</name>
    <dbReference type="NCBI Taxonomy" id="13616"/>
    <lineage>
        <taxon>Eukaryota</taxon>
        <taxon>Metazoa</taxon>
        <taxon>Chordata</taxon>
        <taxon>Craniata</taxon>
        <taxon>Vertebrata</taxon>
        <taxon>Euteleostomi</taxon>
        <taxon>Mammalia</taxon>
        <taxon>Metatheria</taxon>
        <taxon>Didelphimorphia</taxon>
        <taxon>Didelphidae</taxon>
        <taxon>Monodelphis</taxon>
    </lineage>
</organism>
<evidence type="ECO:0000313" key="17">
    <source>
        <dbReference type="Ensembl" id="ENSMODP00000039515.2"/>
    </source>
</evidence>
<dbReference type="InterPro" id="IPR043128">
    <property type="entry name" value="Rev_trsase/Diguanyl_cyclase"/>
</dbReference>
<accession>K7E164</accession>
<sequence>MSVLNPTAFPSPLPRSDQKVSIVGITNHVQSVYLSQPLPFILGEVKDMHSFLLSSDAPLHLLGRDFLDKYKATIEFSPGKEIRLSLSPSDAPPTFQILTAPIIAYDLPQLEEVPSSLWATDSSDIGRILSAPPIQVQLDPSKPLPRVPQYPLSWEATEGIRPLIDSYLEAGILIKCTSPCNSPILGVRKPGGRGWRLVQDLRAVNACVIPRAPVVPNPHNLLNQIPHSAKIFTVVDLCSAYFSVPLHADSQFLFAFTWEGIQLCWTVLPQGYTESATYFSQVLKADLAGLKFPFGSTLLQYVDDLLLCSPDAQSSREDSIVLLKSLAQKGHKVSKEKMQFVSSQVKFLGHLISAEGRSLDPARVAAILNFPRPKTKRQLRGFMGLAGYCRLWVPSFSLVAKPLFDLLKASSPEPLIWNEAAKIAFMDLKSALSSSPALGRPNYSLPFHLFLLERNGISLGVLSQKHGDHFRPLGYYSKSLDSVARGLPSCLRAVVAASDLLELVEEVTLESPLTLHVPHAIEVLLNSHHTQHFPQSALAKLEASLLAKSNITISRCKTLNPATFLPDIEESDRDCTEGHDYVNIVDSVLSPREDLQEKELENPDFSWYTDGSCLRNESGILVAGYAITTTAEVIEAGHLPSAISAQQAELEAVTRACELAKGKRVNIYTDSRYAFGVAHDFGMLWQHRGYLTSSGTPIKNGAQVRRLLEALLLPKAIAIIKIPGHSRENSPHAKGNALADQYAKEAARQVPTTIGLALSDKEEPIFENKLTQAEIVSAQEVMSRTIQEKLEKEGCVRNRDTGLWQGPNGCVVLPDPLCRPMMEYLHSISHWGPDKLVSIARKYWWGRLRRAAEDVYLQCQICPKYNVSKPLKPMPGKFPLPEAPFQVWQIDFIQLPPHAGYKFVLVMVCMFSRWVEAFPCRQATATAVAKCLLEKIFPVWGIPREIHSDRGTHFTGSVVSQLLTAWPVLHHLHCAYHPQSSGLVERVNGIIKVQLAKFMEDLNIPWPKALPIVLLNLRATPFGKLSLSPFEIITGRPMSLFPPYTDSMSTKVSLLSYCQGLAKTLQGLNHLISQSVSRNSSSETPSTSKVKPGDWVYRKRHLRKDALQVRWDGPHQVLLVNPSAAKLKGIESWIHLSHLKKAPTPKWSVKSMSDTKIRLTRRRR</sequence>
<dbReference type="Pfam" id="PF00077">
    <property type="entry name" value="RVP"/>
    <property type="match status" value="1"/>
</dbReference>
<keyword evidence="10" id="KW-0694">RNA-binding</keyword>
<dbReference type="Pfam" id="PF00078">
    <property type="entry name" value="RVT_1"/>
    <property type="match status" value="1"/>
</dbReference>
<evidence type="ECO:0000256" key="11">
    <source>
        <dbReference type="ARBA" id="ARBA00022918"/>
    </source>
</evidence>
<keyword evidence="18" id="KW-1185">Reference proteome</keyword>
<dbReference type="InterPro" id="IPR051320">
    <property type="entry name" value="Viral_Replic_Matur_Polypro"/>
</dbReference>
<dbReference type="GO" id="GO:0003964">
    <property type="term" value="F:RNA-directed DNA polymerase activity"/>
    <property type="evidence" value="ECO:0007669"/>
    <property type="project" value="UniProtKB-KW"/>
</dbReference>
<dbReference type="EC" id="3.1.26.4" evidence="2"/>
<evidence type="ECO:0000256" key="9">
    <source>
        <dbReference type="ARBA" id="ARBA00022801"/>
    </source>
</evidence>
<dbReference type="PROSITE" id="PS50994">
    <property type="entry name" value="INTEGRASE"/>
    <property type="match status" value="1"/>
</dbReference>
<evidence type="ECO:0000256" key="7">
    <source>
        <dbReference type="ARBA" id="ARBA00022722"/>
    </source>
</evidence>
<reference evidence="17" key="3">
    <citation type="submission" date="2025-09" db="UniProtKB">
        <authorList>
            <consortium name="Ensembl"/>
        </authorList>
    </citation>
    <scope>IDENTIFICATION</scope>
</reference>
<dbReference type="Ensembl" id="ENSMODT00000042621.2">
    <property type="protein sequence ID" value="ENSMODP00000039515.2"/>
    <property type="gene ID" value="ENSMODG00000027661.2"/>
</dbReference>
<dbReference type="InterPro" id="IPR001584">
    <property type="entry name" value="Integrase_cat-core"/>
</dbReference>
<dbReference type="Gene3D" id="3.30.420.10">
    <property type="entry name" value="Ribonuclease H-like superfamily/Ribonuclease H"/>
    <property type="match status" value="2"/>
</dbReference>
<dbReference type="Bgee" id="ENSMODG00000027661">
    <property type="expression patterns" value="Expressed in testis and 10 other cell types or tissues"/>
</dbReference>
<dbReference type="Pfam" id="PF17919">
    <property type="entry name" value="RT_RNaseH_2"/>
    <property type="match status" value="1"/>
</dbReference>
<dbReference type="GeneTree" id="ENSGT00940000160750"/>
<dbReference type="InterPro" id="IPR040643">
    <property type="entry name" value="MLVIN_C"/>
</dbReference>
<dbReference type="Pfam" id="PF17921">
    <property type="entry name" value="Integrase_H2C2"/>
    <property type="match status" value="1"/>
</dbReference>
<dbReference type="GO" id="GO:0006508">
    <property type="term" value="P:proteolysis"/>
    <property type="evidence" value="ECO:0007669"/>
    <property type="project" value="InterPro"/>
</dbReference>
<dbReference type="InterPro" id="IPR021109">
    <property type="entry name" value="Peptidase_aspartic_dom_sf"/>
</dbReference>
<keyword evidence="7" id="KW-0540">Nuclease</keyword>
<evidence type="ECO:0000256" key="5">
    <source>
        <dbReference type="ARBA" id="ARBA00022679"/>
    </source>
</evidence>
<evidence type="ECO:0000259" key="16">
    <source>
        <dbReference type="PROSITE" id="PS50994"/>
    </source>
</evidence>
<evidence type="ECO:0000259" key="15">
    <source>
        <dbReference type="PROSITE" id="PS50879"/>
    </source>
</evidence>
<dbReference type="eggNOG" id="KOG0017">
    <property type="taxonomic scope" value="Eukaryota"/>
</dbReference>
<feature type="domain" description="Reverse transcriptase" evidence="14">
    <location>
        <begin position="168"/>
        <end position="352"/>
    </location>
</feature>
<feature type="domain" description="Integrase catalytic" evidence="16">
    <location>
        <begin position="880"/>
        <end position="1037"/>
    </location>
</feature>
<dbReference type="GO" id="GO:0004523">
    <property type="term" value="F:RNA-DNA hybrid ribonuclease activity"/>
    <property type="evidence" value="ECO:0007669"/>
    <property type="project" value="UniProtKB-EC"/>
</dbReference>
<evidence type="ECO:0000256" key="2">
    <source>
        <dbReference type="ARBA" id="ARBA00012180"/>
    </source>
</evidence>
<dbReference type="InterPro" id="IPR000477">
    <property type="entry name" value="RT_dom"/>
</dbReference>
<feature type="domain" description="RNase H type-1" evidence="15">
    <location>
        <begin position="601"/>
        <end position="748"/>
    </location>
</feature>
<evidence type="ECO:0000256" key="8">
    <source>
        <dbReference type="ARBA" id="ARBA00022759"/>
    </source>
</evidence>
<dbReference type="FunFam" id="3.30.70.270:FF:000020">
    <property type="entry name" value="Transposon Tf2-6 polyprotein-like Protein"/>
    <property type="match status" value="1"/>
</dbReference>
<dbReference type="GO" id="GO:0004190">
    <property type="term" value="F:aspartic-type endopeptidase activity"/>
    <property type="evidence" value="ECO:0007669"/>
    <property type="project" value="InterPro"/>
</dbReference>
<dbReference type="GO" id="GO:0015074">
    <property type="term" value="P:DNA integration"/>
    <property type="evidence" value="ECO:0007669"/>
    <property type="project" value="InterPro"/>
</dbReference>
<dbReference type="OMA" id="GWQPCLR"/>
<keyword evidence="9" id="KW-0378">Hydrolase</keyword>
<evidence type="ECO:0000256" key="3">
    <source>
        <dbReference type="ARBA" id="ARBA00012493"/>
    </source>
</evidence>
<reference evidence="17 18" key="1">
    <citation type="journal article" date="2007" name="Nature">
        <title>Genome of the marsupial Monodelphis domestica reveals innovation in non-coding sequences.</title>
        <authorList>
            <person name="Mikkelsen T.S."/>
            <person name="Wakefield M.J."/>
            <person name="Aken B."/>
            <person name="Amemiya C.T."/>
            <person name="Chang J.L."/>
            <person name="Duke S."/>
            <person name="Garber M."/>
            <person name="Gentles A.J."/>
            <person name="Goodstadt L."/>
            <person name="Heger A."/>
            <person name="Jurka J."/>
            <person name="Kamal M."/>
            <person name="Mauceli E."/>
            <person name="Searle S.M."/>
            <person name="Sharpe T."/>
            <person name="Baker M.L."/>
            <person name="Batzer M.A."/>
            <person name="Benos P.V."/>
            <person name="Belov K."/>
            <person name="Clamp M."/>
            <person name="Cook A."/>
            <person name="Cuff J."/>
            <person name="Das R."/>
            <person name="Davidow L."/>
            <person name="Deakin J.E."/>
            <person name="Fazzari M.J."/>
            <person name="Glass J.L."/>
            <person name="Grabherr M."/>
            <person name="Greally J.M."/>
            <person name="Gu W."/>
            <person name="Hore T.A."/>
            <person name="Huttley G.A."/>
            <person name="Kleber M."/>
            <person name="Jirtle R.L."/>
            <person name="Koina E."/>
            <person name="Lee J.T."/>
            <person name="Mahony S."/>
            <person name="Marra M.A."/>
            <person name="Miller R.D."/>
            <person name="Nicholls R.D."/>
            <person name="Oda M."/>
            <person name="Papenfuss A.T."/>
            <person name="Parra Z.E."/>
            <person name="Pollock D.D."/>
            <person name="Ray D.A."/>
            <person name="Schein J.E."/>
            <person name="Speed T.P."/>
            <person name="Thompson K."/>
            <person name="VandeBerg J.L."/>
            <person name="Wade C.M."/>
            <person name="Walker J.A."/>
            <person name="Waters P.D."/>
            <person name="Webber C."/>
            <person name="Weidman J.R."/>
            <person name="Xie X."/>
            <person name="Zody M.C."/>
            <person name="Baldwin J."/>
            <person name="Abdouelleil A."/>
            <person name="Abdulkadir J."/>
            <person name="Abebe A."/>
            <person name="Abera B."/>
            <person name="Abreu J."/>
            <person name="Acer S.C."/>
            <person name="Aftuck L."/>
            <person name="Alexander A."/>
            <person name="An P."/>
            <person name="Anderson E."/>
            <person name="Anderson S."/>
            <person name="Arachi H."/>
            <person name="Azer M."/>
            <person name="Bachantsang P."/>
            <person name="Barry A."/>
            <person name="Bayul T."/>
            <person name="Berlin A."/>
            <person name="Bessette D."/>
            <person name="Bloom T."/>
            <person name="Bloom T."/>
            <person name="Boguslavskiy L."/>
            <person name="Bonnet C."/>
            <person name="Boukhgalter B."/>
            <person name="Bourzgui I."/>
            <person name="Brown A."/>
            <person name="Cahill P."/>
            <person name="Channer S."/>
            <person name="Cheshatsang Y."/>
            <person name="Chuda L."/>
            <person name="Citroen M."/>
            <person name="Collymore A."/>
            <person name="Cooke P."/>
            <person name="Costello M."/>
            <person name="D'Aco K."/>
            <person name="Daza R."/>
            <person name="De Haan G."/>
            <person name="DeGray S."/>
            <person name="DeMaso C."/>
            <person name="Dhargay N."/>
            <person name="Dooley K."/>
            <person name="Dooley E."/>
            <person name="Doricent M."/>
            <person name="Dorje P."/>
            <person name="Dorjee K."/>
            <person name="Dupes A."/>
            <person name="Elong R."/>
            <person name="Falk J."/>
            <person name="Farina A."/>
            <person name="Faro S."/>
            <person name="Ferguson D."/>
            <person name="Fisher S."/>
            <person name="Foley C.D."/>
            <person name="Franke A."/>
            <person name="Friedrich D."/>
            <person name="Gadbois L."/>
            <person name="Gearin G."/>
            <person name="Gearin C.R."/>
            <person name="Giannoukos G."/>
            <person name="Goode T."/>
            <person name="Graham J."/>
            <person name="Grandbois E."/>
            <person name="Grewal S."/>
            <person name="Gyaltsen K."/>
            <person name="Hafez N."/>
            <person name="Hagos B."/>
            <person name="Hall J."/>
            <person name="Henson C."/>
            <person name="Hollinger A."/>
            <person name="Honan T."/>
            <person name="Huard M.D."/>
            <person name="Hughes L."/>
            <person name="Hurhula B."/>
            <person name="Husby M.E."/>
            <person name="Kamat A."/>
            <person name="Kanga B."/>
            <person name="Kashin S."/>
            <person name="Khazanovich D."/>
            <person name="Kisner P."/>
            <person name="Lance K."/>
            <person name="Lara M."/>
            <person name="Lee W."/>
            <person name="Lennon N."/>
            <person name="Letendre F."/>
            <person name="LeVine R."/>
            <person name="Lipovsky A."/>
            <person name="Liu X."/>
            <person name="Liu J."/>
            <person name="Liu S."/>
            <person name="Lokyitsang T."/>
            <person name="Lokyitsang Y."/>
            <person name="Lubonja R."/>
            <person name="Lui A."/>
            <person name="MacDonald P."/>
            <person name="Magnisalis V."/>
            <person name="Maru K."/>
            <person name="Matthews C."/>
            <person name="McCusker W."/>
            <person name="McDonough S."/>
            <person name="Mehta T."/>
            <person name="Meldrim J."/>
            <person name="Meneus L."/>
            <person name="Mihai O."/>
            <person name="Mihalev A."/>
            <person name="Mihova T."/>
            <person name="Mittelman R."/>
            <person name="Mlenga V."/>
            <person name="Montmayeur A."/>
            <person name="Mulrain L."/>
            <person name="Navidi A."/>
            <person name="Naylor J."/>
            <person name="Negash T."/>
            <person name="Nguyen T."/>
            <person name="Nguyen N."/>
            <person name="Nicol R."/>
            <person name="Norbu C."/>
            <person name="Norbu N."/>
            <person name="Novod N."/>
            <person name="O'Neill B."/>
            <person name="Osman S."/>
            <person name="Markiewicz E."/>
            <person name="Oyono O.L."/>
            <person name="Patti C."/>
            <person name="Phunkhang P."/>
            <person name="Pierre F."/>
            <person name="Priest M."/>
            <person name="Raghuraman S."/>
            <person name="Rege F."/>
            <person name="Reyes R."/>
            <person name="Rise C."/>
            <person name="Rogov P."/>
            <person name="Ross K."/>
            <person name="Ryan E."/>
            <person name="Settipalli S."/>
            <person name="Shea T."/>
            <person name="Sherpa N."/>
            <person name="Shi L."/>
            <person name="Shih D."/>
            <person name="Sparrow T."/>
            <person name="Spaulding J."/>
            <person name="Stalker J."/>
            <person name="Stange-Thomann N."/>
            <person name="Stavropoulos S."/>
            <person name="Stone C."/>
            <person name="Strader C."/>
            <person name="Tesfaye S."/>
            <person name="Thomson T."/>
            <person name="Thoulutsang Y."/>
            <person name="Thoulutsang D."/>
            <person name="Topham K."/>
            <person name="Topping I."/>
            <person name="Tsamla T."/>
            <person name="Vassiliev H."/>
            <person name="Vo A."/>
            <person name="Wangchuk T."/>
            <person name="Wangdi T."/>
            <person name="Weiand M."/>
            <person name="Wilkinson J."/>
            <person name="Wilson A."/>
            <person name="Yadav S."/>
            <person name="Young G."/>
            <person name="Yu Q."/>
            <person name="Zembek L."/>
            <person name="Zhong D."/>
            <person name="Zimmer A."/>
            <person name="Zwirko Z."/>
            <person name="Jaffe D.B."/>
            <person name="Alvarez P."/>
            <person name="Brockman W."/>
            <person name="Butler J."/>
            <person name="Chin C."/>
            <person name="Gnerre S."/>
            <person name="MacCallum I."/>
            <person name="Graves J.A."/>
            <person name="Ponting C.P."/>
            <person name="Breen M."/>
            <person name="Samollow P.B."/>
            <person name="Lander E.S."/>
            <person name="Lindblad-Toh K."/>
        </authorList>
    </citation>
    <scope>NUCLEOTIDE SEQUENCE [LARGE SCALE GENOMIC DNA]</scope>
</reference>
<feature type="domain" description="Peptidase A2" evidence="13">
    <location>
        <begin position="1"/>
        <end position="66"/>
    </location>
</feature>
<keyword evidence="6" id="KW-0548">Nucleotidyltransferase</keyword>
<dbReference type="GO" id="GO:0006310">
    <property type="term" value="P:DNA recombination"/>
    <property type="evidence" value="ECO:0007669"/>
    <property type="project" value="UniProtKB-KW"/>
</dbReference>
<dbReference type="HOGENOM" id="CLU_000384_10_2_1"/>
<dbReference type="PANTHER" id="PTHR33064:SF29">
    <property type="entry name" value="PEPTIDASE A2 DOMAIN-CONTAINING PROTEIN-RELATED"/>
    <property type="match status" value="1"/>
</dbReference>